<evidence type="ECO:0000256" key="2">
    <source>
        <dbReference type="ARBA" id="ARBA00021549"/>
    </source>
</evidence>
<reference evidence="13 14" key="1">
    <citation type="submission" date="2018-10" db="EMBL/GenBank/DDBJ databases">
        <title>Proposal of Lysobacter pythonis sp. nov. isolated from royal pythons (Python regius).</title>
        <authorList>
            <person name="Hans-Juergen B."/>
            <person name="Huptas C."/>
            <person name="Sandra B."/>
            <person name="Igor L."/>
            <person name="Joachim S."/>
            <person name="Siegfried S."/>
            <person name="Mareike W."/>
            <person name="Peter K."/>
        </authorList>
    </citation>
    <scope>NUCLEOTIDE SEQUENCE [LARGE SCALE GENOMIC DNA]</scope>
    <source>
        <strain evidence="13 14">4284/11</strain>
    </source>
</reference>
<gene>
    <name evidence="13" type="ORF">EBB59_02165</name>
</gene>
<evidence type="ECO:0000256" key="8">
    <source>
        <dbReference type="ARBA" id="ARBA00023136"/>
    </source>
</evidence>
<keyword evidence="3" id="KW-1003">Cell membrane</keyword>
<comment type="caution">
    <text evidence="13">The sequence shown here is derived from an EMBL/GenBank/DDBJ whole genome shotgun (WGS) entry which is preliminary data.</text>
</comment>
<keyword evidence="6 11" id="KW-0812">Transmembrane</keyword>
<evidence type="ECO:0000256" key="1">
    <source>
        <dbReference type="ARBA" id="ARBA00004377"/>
    </source>
</evidence>
<keyword evidence="14" id="KW-1185">Reference proteome</keyword>
<feature type="domain" description="General secretion pathway GspH" evidence="12">
    <location>
        <begin position="47"/>
        <end position="161"/>
    </location>
</feature>
<dbReference type="AlphaFoldDB" id="A0A3M2I8F2"/>
<feature type="transmembrane region" description="Helical" evidence="11">
    <location>
        <begin position="20"/>
        <end position="38"/>
    </location>
</feature>
<accession>A0A3M2I8F2</accession>
<evidence type="ECO:0000259" key="12">
    <source>
        <dbReference type="Pfam" id="PF12019"/>
    </source>
</evidence>
<evidence type="ECO:0000313" key="14">
    <source>
        <dbReference type="Proteomes" id="UP000275012"/>
    </source>
</evidence>
<keyword evidence="8 11" id="KW-0472">Membrane</keyword>
<name>A0A3M2I8F2_9GAMM</name>
<dbReference type="OrthoDB" id="2313614at2"/>
<evidence type="ECO:0000256" key="10">
    <source>
        <dbReference type="ARBA" id="ARBA00030775"/>
    </source>
</evidence>
<proteinExistence type="inferred from homology"/>
<keyword evidence="5" id="KW-0997">Cell inner membrane</keyword>
<evidence type="ECO:0000256" key="11">
    <source>
        <dbReference type="SAM" id="Phobius"/>
    </source>
</evidence>
<sequence>MHGATKRQYGLTLTEAMTTLAMLAILTGIALPGTQTLLKASRIRTTVSELGSDFALARISAISANAPVVVCPSDGKHCVGDNQWARGWIVFRDTDRNHQPDSANDIVLVRQTRNGHLRIVTNAGRPHLRYLPNGMSQGSNLTLSICDGVRLAAQIVVNNTGRIRTRRPQDTTPCPG</sequence>
<comment type="similarity">
    <text evidence="9">Belongs to the GSP H family.</text>
</comment>
<keyword evidence="4" id="KW-0488">Methylation</keyword>
<comment type="subcellular location">
    <subcellularLocation>
        <location evidence="1">Cell inner membrane</location>
        <topology evidence="1">Single-pass membrane protein</topology>
    </subcellularLocation>
</comment>
<evidence type="ECO:0000256" key="3">
    <source>
        <dbReference type="ARBA" id="ARBA00022475"/>
    </source>
</evidence>
<dbReference type="RefSeq" id="WP_122100570.1">
    <property type="nucleotide sequence ID" value="NZ_RFLY01000002.1"/>
</dbReference>
<evidence type="ECO:0000256" key="7">
    <source>
        <dbReference type="ARBA" id="ARBA00022989"/>
    </source>
</evidence>
<dbReference type="SUPFAM" id="SSF54523">
    <property type="entry name" value="Pili subunits"/>
    <property type="match status" value="1"/>
</dbReference>
<dbReference type="Proteomes" id="UP000275012">
    <property type="component" value="Unassembled WGS sequence"/>
</dbReference>
<dbReference type="GO" id="GO:0005886">
    <property type="term" value="C:plasma membrane"/>
    <property type="evidence" value="ECO:0007669"/>
    <property type="project" value="UniProtKB-SubCell"/>
</dbReference>
<dbReference type="InterPro" id="IPR045584">
    <property type="entry name" value="Pilin-like"/>
</dbReference>
<dbReference type="GO" id="GO:0015627">
    <property type="term" value="C:type II protein secretion system complex"/>
    <property type="evidence" value="ECO:0007669"/>
    <property type="project" value="InterPro"/>
</dbReference>
<evidence type="ECO:0000256" key="4">
    <source>
        <dbReference type="ARBA" id="ARBA00022481"/>
    </source>
</evidence>
<dbReference type="EMBL" id="RFLY01000002">
    <property type="protein sequence ID" value="RMH94574.1"/>
    <property type="molecule type" value="Genomic_DNA"/>
</dbReference>
<keyword evidence="7 11" id="KW-1133">Transmembrane helix</keyword>
<organism evidence="13 14">
    <name type="scientific">Solilutibacter pythonis</name>
    <dbReference type="NCBI Taxonomy" id="2483112"/>
    <lineage>
        <taxon>Bacteria</taxon>
        <taxon>Pseudomonadati</taxon>
        <taxon>Pseudomonadota</taxon>
        <taxon>Gammaproteobacteria</taxon>
        <taxon>Lysobacterales</taxon>
        <taxon>Lysobacteraceae</taxon>
        <taxon>Solilutibacter</taxon>
    </lineage>
</organism>
<dbReference type="Gene3D" id="3.55.40.10">
    <property type="entry name" value="minor pseudopilin epsh domain"/>
    <property type="match status" value="1"/>
</dbReference>
<evidence type="ECO:0000256" key="6">
    <source>
        <dbReference type="ARBA" id="ARBA00022692"/>
    </source>
</evidence>
<evidence type="ECO:0000313" key="13">
    <source>
        <dbReference type="EMBL" id="RMH94574.1"/>
    </source>
</evidence>
<dbReference type="Pfam" id="PF12019">
    <property type="entry name" value="GspH"/>
    <property type="match status" value="1"/>
</dbReference>
<evidence type="ECO:0000256" key="5">
    <source>
        <dbReference type="ARBA" id="ARBA00022519"/>
    </source>
</evidence>
<dbReference type="InterPro" id="IPR022346">
    <property type="entry name" value="T2SS_GspH"/>
</dbReference>
<evidence type="ECO:0000256" key="9">
    <source>
        <dbReference type="ARBA" id="ARBA00025772"/>
    </source>
</evidence>
<dbReference type="GO" id="GO:0015628">
    <property type="term" value="P:protein secretion by the type II secretion system"/>
    <property type="evidence" value="ECO:0007669"/>
    <property type="project" value="InterPro"/>
</dbReference>
<protein>
    <recommendedName>
        <fullName evidence="2">Type II secretion system protein H</fullName>
    </recommendedName>
    <alternativeName>
        <fullName evidence="10">General secretion pathway protein H</fullName>
    </alternativeName>
</protein>